<comment type="caution">
    <text evidence="2">The sequence shown here is derived from an EMBL/GenBank/DDBJ whole genome shotgun (WGS) entry which is preliminary data.</text>
</comment>
<dbReference type="Proteomes" id="UP001293254">
    <property type="component" value="Unassembled WGS sequence"/>
</dbReference>
<dbReference type="AlphaFoldDB" id="A0AAE2C975"/>
<reference evidence="2" key="1">
    <citation type="submission" date="2020-06" db="EMBL/GenBank/DDBJ databases">
        <authorList>
            <person name="Li T."/>
            <person name="Hu X."/>
            <person name="Zhang T."/>
            <person name="Song X."/>
            <person name="Zhang H."/>
            <person name="Dai N."/>
            <person name="Sheng W."/>
            <person name="Hou X."/>
            <person name="Wei L."/>
        </authorList>
    </citation>
    <scope>NUCLEOTIDE SEQUENCE</scope>
    <source>
        <strain evidence="2">3651</strain>
        <tissue evidence="2">Leaf</tissue>
    </source>
</reference>
<organism evidence="2 3">
    <name type="scientific">Sesamum alatum</name>
    <dbReference type="NCBI Taxonomy" id="300844"/>
    <lineage>
        <taxon>Eukaryota</taxon>
        <taxon>Viridiplantae</taxon>
        <taxon>Streptophyta</taxon>
        <taxon>Embryophyta</taxon>
        <taxon>Tracheophyta</taxon>
        <taxon>Spermatophyta</taxon>
        <taxon>Magnoliopsida</taxon>
        <taxon>eudicotyledons</taxon>
        <taxon>Gunneridae</taxon>
        <taxon>Pentapetalae</taxon>
        <taxon>asterids</taxon>
        <taxon>lamiids</taxon>
        <taxon>Lamiales</taxon>
        <taxon>Pedaliaceae</taxon>
        <taxon>Sesamum</taxon>
    </lineage>
</organism>
<name>A0AAE2C975_9LAMI</name>
<accession>A0AAE2C975</accession>
<feature type="compositionally biased region" description="Polar residues" evidence="1">
    <location>
        <begin position="20"/>
        <end position="49"/>
    </location>
</feature>
<evidence type="ECO:0000313" key="2">
    <source>
        <dbReference type="EMBL" id="KAK4413658.1"/>
    </source>
</evidence>
<keyword evidence="3" id="KW-1185">Reference proteome</keyword>
<evidence type="ECO:0000256" key="1">
    <source>
        <dbReference type="SAM" id="MobiDB-lite"/>
    </source>
</evidence>
<reference evidence="2" key="2">
    <citation type="journal article" date="2024" name="Plant">
        <title>Genomic evolution and insights into agronomic trait innovations of Sesamum species.</title>
        <authorList>
            <person name="Miao H."/>
            <person name="Wang L."/>
            <person name="Qu L."/>
            <person name="Liu H."/>
            <person name="Sun Y."/>
            <person name="Le M."/>
            <person name="Wang Q."/>
            <person name="Wei S."/>
            <person name="Zheng Y."/>
            <person name="Lin W."/>
            <person name="Duan Y."/>
            <person name="Cao H."/>
            <person name="Xiong S."/>
            <person name="Wang X."/>
            <person name="Wei L."/>
            <person name="Li C."/>
            <person name="Ma Q."/>
            <person name="Ju M."/>
            <person name="Zhao R."/>
            <person name="Li G."/>
            <person name="Mu C."/>
            <person name="Tian Q."/>
            <person name="Mei H."/>
            <person name="Zhang T."/>
            <person name="Gao T."/>
            <person name="Zhang H."/>
        </authorList>
    </citation>
    <scope>NUCLEOTIDE SEQUENCE</scope>
    <source>
        <strain evidence="2">3651</strain>
    </source>
</reference>
<dbReference type="EMBL" id="JACGWO010000012">
    <property type="protein sequence ID" value="KAK4413658.1"/>
    <property type="molecule type" value="Genomic_DNA"/>
</dbReference>
<protein>
    <submittedName>
        <fullName evidence="2">Uncharacterized protein</fullName>
    </submittedName>
</protein>
<gene>
    <name evidence="2" type="ORF">Salat_2778600</name>
</gene>
<evidence type="ECO:0000313" key="3">
    <source>
        <dbReference type="Proteomes" id="UP001293254"/>
    </source>
</evidence>
<proteinExistence type="predicted"/>
<sequence length="151" mass="17261">MRFKSWPYFQERNPDTRFVTNDTNQGLTSNINVDPTTNWSSVPKGTSGSAKKRKRAEVTLEERLVEIVSNFCQDADNRIDTLTRVLETEFGNPVTRLLVCDAIPELGGLDENVQLVIVQRLHNNLKDMKLFFSLSPHKHGRLAKLMVEGRF</sequence>
<feature type="region of interest" description="Disordered" evidence="1">
    <location>
        <begin position="20"/>
        <end position="54"/>
    </location>
</feature>